<evidence type="ECO:0000259" key="22">
    <source>
        <dbReference type="Pfam" id="PF17852"/>
    </source>
</evidence>
<evidence type="ECO:0000256" key="6">
    <source>
        <dbReference type="ARBA" id="ARBA00022741"/>
    </source>
</evidence>
<dbReference type="InterPro" id="IPR027417">
    <property type="entry name" value="P-loop_NTPase"/>
</dbReference>
<dbReference type="InterPro" id="IPR042219">
    <property type="entry name" value="AAA_lid_11_sf"/>
</dbReference>
<dbReference type="InterPro" id="IPR042228">
    <property type="entry name" value="Dynein_linker_3"/>
</dbReference>
<dbReference type="Gene3D" id="3.20.180.20">
    <property type="entry name" value="Dynein heavy chain, N-terminal domain 2"/>
    <property type="match status" value="1"/>
</dbReference>
<evidence type="ECO:0000256" key="9">
    <source>
        <dbReference type="ARBA" id="ARBA00023054"/>
    </source>
</evidence>
<evidence type="ECO:0000256" key="13">
    <source>
        <dbReference type="ARBA" id="ARBA00023273"/>
    </source>
</evidence>
<keyword evidence="11" id="KW-0505">Motor protein</keyword>
<evidence type="ECO:0000256" key="10">
    <source>
        <dbReference type="ARBA" id="ARBA00023069"/>
    </source>
</evidence>
<evidence type="ECO:0000259" key="21">
    <source>
        <dbReference type="Pfam" id="PF12781"/>
    </source>
</evidence>
<dbReference type="Gene3D" id="6.10.140.1060">
    <property type="match status" value="1"/>
</dbReference>
<keyword evidence="5" id="KW-0677">Repeat</keyword>
<dbReference type="Gene3D" id="1.20.920.30">
    <property type="match status" value="1"/>
</dbReference>
<organism evidence="26 27">
    <name type="scientific">Chironomus riparius</name>
    <dbReference type="NCBI Taxonomy" id="315576"/>
    <lineage>
        <taxon>Eukaryota</taxon>
        <taxon>Metazoa</taxon>
        <taxon>Ecdysozoa</taxon>
        <taxon>Arthropoda</taxon>
        <taxon>Hexapoda</taxon>
        <taxon>Insecta</taxon>
        <taxon>Pterygota</taxon>
        <taxon>Neoptera</taxon>
        <taxon>Endopterygota</taxon>
        <taxon>Diptera</taxon>
        <taxon>Nematocera</taxon>
        <taxon>Chironomoidea</taxon>
        <taxon>Chironomidae</taxon>
        <taxon>Chironominae</taxon>
        <taxon>Chironomus</taxon>
    </lineage>
</organism>
<dbReference type="FunFam" id="3.40.50.300:FF:000411">
    <property type="entry name" value="dynein heavy chain 17, axonemal"/>
    <property type="match status" value="1"/>
</dbReference>
<dbReference type="Gene3D" id="1.20.1270.280">
    <property type="match status" value="1"/>
</dbReference>
<dbReference type="Gene3D" id="3.40.50.300">
    <property type="entry name" value="P-loop containing nucleotide triphosphate hydrolases"/>
    <property type="match status" value="5"/>
</dbReference>
<dbReference type="Pfam" id="PF08385">
    <property type="entry name" value="DHC_N1"/>
    <property type="match status" value="1"/>
</dbReference>
<dbReference type="FunFam" id="1.20.58.1120:FF:000002">
    <property type="entry name" value="Dynein heavy chain 9, axonemal"/>
    <property type="match status" value="1"/>
</dbReference>
<dbReference type="InterPro" id="IPR043157">
    <property type="entry name" value="Dynein_AAA1S"/>
</dbReference>
<sequence length="4566" mass="527794">MEDRNKDDPRLEFLNIYLQKTFRLKGDKWQKLMTSDDRNIVFDWLNDPKRERLCFTIAPSGNLLPFVNFPGTSKSKICYFVRRDSIVLTPENMRESLIYGDTSPTPINDLSAILDDIVYPILSNPVNTVGWPEVIKKDVDSHVQELRNIIAEVKGSISNQTILPMPIAIERIFDLEHEVSIGNIDVIDIKVKNSLEGIVIKWHAQIDKILKDSSANLFNRHLNPTPSEELRFWNKRRSNISNIYDQLTDPRVKSIGNILEMINSVYTASFFTTFKDVVTALHEADDVTLWLKPLEPHFERFEREEFIENTDKIEPLYHVICLVWAHSKYYGSNNRMIVLFKMINNMMIECSSKFLDPGSIFQGEPDESLAVLNKVIAILEEHKTCFIIYRDKLPSYALPDKITTMWTFMPKDVFDRFDKYLRRLYKIQAIFETANEFYKIEKLELGGLRGRGLSRTIQEINTDFKNVYVKWTQIQFDPLEPSSNEFEIERKQFERESEVLERKLSSVLVQEFEECPTLEAFIKFIQVCGTLLLRPLIFNEVKEKLNRFVTYYLDDLDLVKEIFDNGLEVIEKHGINKLQVDKGFPPVAGTLTWIKRLKRRITRPIEELPYIEIKSIFEMTELNNNLGIVCGLLDNLEIKVYEEWKRTVPIDISVNMEKYLLVFEPDGLLKVNFDIALITALKEIRMLKALGKIDIPDIAIELHENTDSLWRARVMLSRIVDWYNEVKLKVVPCEFDIIKKEFELINNKLLIALETAKWSDYEEVYILDLHGDLQNLNERVLKAKGNVDKIIKSLKSWGDRPMYVRQDGDPHELMYPDKFDDFISERQHDVICTKQLIDEIVDENFRLFFNLPLKKPATKKRVSGSKKSFLESFETLKNLDLERSSAIDRPSETNVSELDKSAQVTTSSMITLKPVTITSSTLSFDNDEIIKTEDQLRLYRAYEEHLDILILKEIQNALHVSLLYMKIEMENRMEKIDAPLFEVKLELQEPLLCYFPAMDSNLKAAKGFMSTLTSMIANILNMTDMIPMIAQPPKFNGIATFEYYLELFNNKEFPNEEFEEIDNIQLDIIQMARDGIKDAQNFLTEFDKYSFLWLIDKKKHLSEFLKYGRHLTKEEQDEIENGNLEIKQQQPQLNDFKNIIEFYDQLYNEIEKIDDLFNVNSWLRVNLKGLKYSLLNSVSKWSYLFKEYLRNKVINDLIELEEFIRDSTVLLEQEPSNEDYELLLKILKTLSLINERERKTDEMFEPLKKVVDLLKTYDVKFDDRIGDQFAELPEKWITLKKLGVLVKQSIGAVRSYQVDLIKKRILMFDLRTKLYYEKFMRLPFFNVPCSQDIYELCDVVNTDLTDMEQQLATLRESAIHFQLALPDETKLLLCRKLAKQIKNIWDFMLAVSSCIDDWKITPWKKINVEDMENECKRFSKEMRGFEKETKTLKPYLETESMIKNLLTSLRAIIELQNPAIRERHWIDLMYSTKVRFEMTDKTTLAQLLDLQLHRFEEEVKNIVDKSVKEMAMEKTLNEINSTWKTMKFSVDIHDRTKIKVIRVREETLESLEENQVQLQNMLSSKFVGFFLKEVTKWQTLLSNADQVISSWLEVQRKWMYLESIFIGSEDIRSQLPQEAKRFEDVDKTFKSLLNNMMDNLTVIDATNKHGLFDKLDALLKQLVLCEKALNDYLETKRLAYPRFYFVSSADLLDILSNGNIPERVAKHLTKLYDSIAKLIFKKGTKIAVEMFSKENDETVPFYEPCDCSGKVEIWLNRLTDMMRKTLHILFRSSVIAYEVKTREIWVFDWPAQTALCTTQIWWTTEVNIAFTKLEEGYENSMRDYQKKQIIQLNSLIELLLGDLTPGDRQKIMTICTIDVHSRDVVAKMILQKVDSSNAFQWQSQLRHRWDKEFDDCFANICDAQFRYDYEYLGNTPRLVITPLTDRCYITLTQSLHLIMGGAPAGPAGTGKTETTKDLGRALGIMVYVFNCSEQMDYKSCGNIYKGLAQTGAWGCFDEFNRISVEVLSVIAVQVKTIQDAMKAKNKKKTFNFMGETITLVPTIGLFITMNPGYAGRAELPENLKALFRPCAMVVPDFELICEIMLVAEGFQEARLLARKFITLYTLCRELLSKQDHYDWGLRAIKSVLVVAGGLKRADRQWPEDQVLMRALRDFNVPKIVTADMEIFLGLIGDLFPALDVPRKANPEFEAVIRKSVDDLSLQYGDSDGFILKVVQLDELFAVRHSVFIVGNAGTGKTQVWKTLFKTYLNQARRPIFHDLNPKAVTNDELFGVINPSTREWRDGLFSNIMREQANISNPGPKWIVLDGDIDPMWIESLNTVMDDNKVLTLASNERIALTKEMRLLFEISNLKTATPATVSRAGILYINPQDLGWSPFVTSWTNQRTDPQERKHLEMLFSKYFPILLENHQKFKKITPISEIAMIQMTCFLLDCLLTPQNVPPESSRDLYEQYFCFASIWGFGSACFQDQLLDWRNEFSKMWTGEFKDVKFPPAATVFNYYIDPKTKEFCPWSNLVKKYEMDPDIPLQATLVPTADTTRLRYFMDMLIDKRHPVMLVGGSGTGKSVIVSDKLQSMSDNFAVQNVPFNFYTTSEMLQKVLEKPLEKKAGKNYGPPGNKTMIYFIDDMNMPMVDNYGTVQAHTLIRQFFDYSHWYDRSKLSLKEIKNIQFVSSMNPTSGSFTINPRLQRHFCVFSVNYPQINQMFDIYYQILTQHVANPLNKFQPNISRVCEQVINAALNLHFRMAQVFMPTAIKFHYIFNLRDLANIFQGMLFSTGDTCSDSTQMIQLWTHEASRVYCDKLVDQQDIEAFHKIIGDVVKKNFEGIDDNMIFVKPMIYCHFAEGLQESKYMRIKEWPKLNRLLEDAQTNYNELVGSMNLVFFEDAMAHICRISRILESPRGNALLIGVGGSGKQLAARLAAFISNLEVFQIQLRKGYSLVDMKADLAALYLKAAIKNLPCLHLMTDSQVAEESYLVLINDMLASGEIPELFPDDEIDNICNGVRNELKQQAIMDTKENCWRYFIEKVRRMLKTVLCFSPVGSTLRIRARKFPAIINCSSIDWFHEWPQNALESVSKRFLSEITVLPSSILDSVSIFMAHVHKSVNEMSQLYMLNEKRYNYTTPKSFLELISLFEKLLVQKNYEYKDRMSRLKNGLIKLDQCAEQADVLKKDLAVQEVELNIKNEAADELIEAVNAESERVQTSKGNATDKQRSVNIMKEQITIEKRANEEELRKAKPELDKAAEALNTLNKTNLTELKSFGAPPDIVVKVCAAVLVLYSKGKIPKDRSWKQCKLMMSKVDEFLNSLVNFDKDNIPPEVIKEVNIYMDDPEFDGERIKTRSLAAAGLAKWVVGIVGYNAVYLMVEPKIRAVRESEKALAEAQTEVDELEERVDELERALMVIKAKQDEAEAEKKKCQTEADKTANQIDLAYRLVNGLQSEKVRWRDLIGSFQAKLVTLPGDILILSCFISYVGCFTRRYRQELLQTKWIPTFKRIKPDIAFSEFNDPLALICDDAKVAEWNNEGLPADRMSTENATILTNSDRWPLMIDPQLQAIKWIKQKYGDKLRVLRLSHKGYLDTIESAITNGETLLIENIEESIDAVLDPLLGRVLIKKGTCIKIGDREIDYNPSFRLILHTKLANPHYKPEIQAQTTLINFTVTRDGLEEQLLAEVVKAERPDLEEQKATLTQEENSYKILLKQLEDDLLSRLSSAGENVLEDPTLVYNLEKTKKTSAEIETKRTLTKKTTAVIDSTRESYRPAAERASILYFILNDLYKINPIYQFSLKAFTVVFKDAIMKTPPSEEISIRVNNLIDSISYSVFMYTSRGLFERDKLTFLSQMIIQILIQSKEIVAAELDFLLRFPYQPNMQSPVDFLTNVSWGGIVTLSNINEFATLDKDIEGSPNRWRKFIDAEAPENGKFPGEWKQKTALQRLCIMRCIRPDRMSYAMREFIREKLGSKYVETRTIEFARSYEESSNNIPIFFILSPGVDPLKDVEKVGNFLKFSSDRGNFHNVSLGQGQEKVAEDAIDIAAKDGHWVILQNIHLVAKWLSSLEKKMEAAAESSHPSYRLFMSAEPAELAEYHIIPQGILESAIKITNEPPTGMRANMIKALDNFSQETLEMCSKESEFKAVLFSLCYFHAVVAERRKFGPQGWNRNYPFNVGDLTISVYVLWNYLEANAKVPWEDLRYLFAEIMYGGHITDDWDRRLCRTYLEEVLTQDLIDGDINLCAGFSAPPNLDYAGYHKYIDENMPPESPALYGLHPNAEIGFLTTVAENLFKTIFELQPRDSGASAGSGGIQQSREDTIRGMVDDLIEKLPEVFMMTDLYARTEDRSPFVLVAFQECERMNILITEIKSTLRELRSGLKGELTISPDMETLMTSVFFDKVPESWAKRAYPSLLGLQSWIVDLMMRGKELENWSTDFVLPSSIWLAGFFNPQSFLTAIMQQTARKNEWPLDKMCLNCDVTKKQKDDFNSPPREGAYINSLYMEGARWDTSMNSVVSAQLKELFPQMPVVFVRAVTQDKQDTKNVYECPLYKTRQRGPTYVWTFNLKSKEKASKWTLGGVALLLQV</sequence>
<feature type="domain" description="Dynein heavy chain AAA module D4" evidence="20">
    <location>
        <begin position="2873"/>
        <end position="3132"/>
    </location>
</feature>
<feature type="domain" description="Dynein heavy chain ATP-binding dynein motor region" evidence="21">
    <location>
        <begin position="3514"/>
        <end position="3731"/>
    </location>
</feature>
<comment type="subcellular location">
    <subcellularLocation>
        <location evidence="1">Cytoplasm</location>
        <location evidence="1">Cytoskeleton</location>
        <location evidence="1">Cilium axoneme</location>
    </subcellularLocation>
</comment>
<evidence type="ECO:0000256" key="3">
    <source>
        <dbReference type="ARBA" id="ARBA00022490"/>
    </source>
</evidence>
<feature type="domain" description="Dynein heavy chain AAA lid" evidence="24">
    <location>
        <begin position="4124"/>
        <end position="4260"/>
    </location>
</feature>
<feature type="domain" description="Dynein heavy chain linker" evidence="17">
    <location>
        <begin position="1374"/>
        <end position="1771"/>
    </location>
</feature>
<accession>A0A9N9RX89</accession>
<dbReference type="InterPro" id="IPR026983">
    <property type="entry name" value="DHC"/>
</dbReference>
<reference evidence="26" key="2">
    <citation type="submission" date="2022-10" db="EMBL/GenBank/DDBJ databases">
        <authorList>
            <consortium name="ENA_rothamsted_submissions"/>
            <consortium name="culmorum"/>
            <person name="King R."/>
        </authorList>
    </citation>
    <scope>NUCLEOTIDE SEQUENCE</scope>
</reference>
<feature type="coiled-coil region" evidence="14">
    <location>
        <begin position="483"/>
        <end position="510"/>
    </location>
</feature>
<evidence type="ECO:0000256" key="11">
    <source>
        <dbReference type="ARBA" id="ARBA00023175"/>
    </source>
</evidence>
<evidence type="ECO:0000256" key="8">
    <source>
        <dbReference type="ARBA" id="ARBA00023017"/>
    </source>
</evidence>
<dbReference type="InterPro" id="IPR041589">
    <property type="entry name" value="DNAH3_AAA_lid_1"/>
</dbReference>
<dbReference type="InterPro" id="IPR041658">
    <property type="entry name" value="AAA_lid_11"/>
</dbReference>
<dbReference type="Pfam" id="PF12781">
    <property type="entry name" value="AAA_9"/>
    <property type="match status" value="1"/>
</dbReference>
<keyword evidence="10" id="KW-0969">Cilium</keyword>
<dbReference type="Gene3D" id="1.10.8.720">
    <property type="entry name" value="Region D6 of dynein motor"/>
    <property type="match status" value="1"/>
</dbReference>
<dbReference type="SUPFAM" id="SSF52540">
    <property type="entry name" value="P-loop containing nucleoside triphosphate hydrolases"/>
    <property type="match status" value="4"/>
</dbReference>
<dbReference type="FunFam" id="1.10.8.720:FF:000002">
    <property type="entry name" value="Dynein heavy chain 9, axonemal"/>
    <property type="match status" value="1"/>
</dbReference>
<evidence type="ECO:0000256" key="2">
    <source>
        <dbReference type="ARBA" id="ARBA00008887"/>
    </source>
</evidence>
<dbReference type="Pfam" id="PF18199">
    <property type="entry name" value="Dynein_C"/>
    <property type="match status" value="1"/>
</dbReference>
<feature type="domain" description="Dynein heavy chain region D6 P-loop" evidence="15">
    <location>
        <begin position="3972"/>
        <end position="4092"/>
    </location>
</feature>
<dbReference type="PANTHER" id="PTHR46532">
    <property type="entry name" value="MALE FERTILITY FACTOR KL5"/>
    <property type="match status" value="1"/>
</dbReference>
<evidence type="ECO:0000259" key="23">
    <source>
        <dbReference type="Pfam" id="PF17857"/>
    </source>
</evidence>
<dbReference type="Gene3D" id="1.10.287.2620">
    <property type="match status" value="1"/>
</dbReference>
<feature type="domain" description="Dynein heavy chain coiled coil stalk" evidence="19">
    <location>
        <begin position="3146"/>
        <end position="3485"/>
    </location>
</feature>
<evidence type="ECO:0000259" key="19">
    <source>
        <dbReference type="Pfam" id="PF12777"/>
    </source>
</evidence>
<keyword evidence="13" id="KW-0966">Cell projection</keyword>
<dbReference type="Pfam" id="PF12780">
    <property type="entry name" value="AAA_8"/>
    <property type="match status" value="1"/>
</dbReference>
<feature type="domain" description="Dynein heavy chain tail" evidence="16">
    <location>
        <begin position="193"/>
        <end position="761"/>
    </location>
</feature>
<evidence type="ECO:0000256" key="5">
    <source>
        <dbReference type="ARBA" id="ARBA00022737"/>
    </source>
</evidence>
<keyword evidence="9 14" id="KW-0175">Coiled coil</keyword>
<dbReference type="FunFam" id="1.20.140.100:FF:000001">
    <property type="entry name" value="dynein heavy chain 17, axonemal"/>
    <property type="match status" value="1"/>
</dbReference>
<dbReference type="FunFam" id="1.20.920.20:FF:000003">
    <property type="entry name" value="Dynein axonemal heavy chain 17"/>
    <property type="match status" value="1"/>
</dbReference>
<dbReference type="Pfam" id="PF17852">
    <property type="entry name" value="Dynein_AAA_lid"/>
    <property type="match status" value="1"/>
</dbReference>
<dbReference type="Pfam" id="PF17857">
    <property type="entry name" value="AAA_lid_1"/>
    <property type="match status" value="1"/>
</dbReference>
<dbReference type="FunFam" id="3.40.50.300:FF:000219">
    <property type="entry name" value="Dynein axonemal heavy chain 17"/>
    <property type="match status" value="1"/>
</dbReference>
<dbReference type="Gene3D" id="1.10.472.130">
    <property type="match status" value="1"/>
</dbReference>
<dbReference type="FunFam" id="3.40.50.300:FF:002141">
    <property type="entry name" value="Dynein heavy chain"/>
    <property type="match status" value="1"/>
</dbReference>
<dbReference type="FunFam" id="3.40.50.300:FF:000049">
    <property type="entry name" value="Dynein, axonemal, heavy chain 5"/>
    <property type="match status" value="1"/>
</dbReference>
<dbReference type="FunFam" id="3.20.180.20:FF:000001">
    <property type="entry name" value="Dynein axonemal heavy chain 5"/>
    <property type="match status" value="1"/>
</dbReference>
<dbReference type="EMBL" id="OU895878">
    <property type="protein sequence ID" value="CAG9805276.1"/>
    <property type="molecule type" value="Genomic_DNA"/>
</dbReference>
<evidence type="ECO:0000259" key="16">
    <source>
        <dbReference type="Pfam" id="PF08385"/>
    </source>
</evidence>
<gene>
    <name evidence="26" type="ORF">CHIRRI_LOCUS8150</name>
</gene>
<dbReference type="Gene3D" id="1.10.8.1220">
    <property type="match status" value="1"/>
</dbReference>
<keyword evidence="3" id="KW-0963">Cytoplasm</keyword>
<evidence type="ECO:0000256" key="4">
    <source>
        <dbReference type="ARBA" id="ARBA00022701"/>
    </source>
</evidence>
<dbReference type="GO" id="GO:0007018">
    <property type="term" value="P:microtubule-based movement"/>
    <property type="evidence" value="ECO:0007669"/>
    <property type="project" value="InterPro"/>
</dbReference>
<feature type="domain" description="Dynein heavy chain AAA 5 extension" evidence="22">
    <location>
        <begin position="2393"/>
        <end position="2512"/>
    </location>
</feature>
<evidence type="ECO:0000256" key="12">
    <source>
        <dbReference type="ARBA" id="ARBA00023212"/>
    </source>
</evidence>
<comment type="similarity">
    <text evidence="2">Belongs to the dynein heavy chain family.</text>
</comment>
<dbReference type="InterPro" id="IPR042222">
    <property type="entry name" value="Dynein_2_N"/>
</dbReference>
<evidence type="ECO:0000256" key="7">
    <source>
        <dbReference type="ARBA" id="ARBA00022840"/>
    </source>
</evidence>
<feature type="domain" description="Dynein heavy chain hydrolytic ATP-binding dynein motor region" evidence="18">
    <location>
        <begin position="1907"/>
        <end position="2237"/>
    </location>
</feature>
<evidence type="ECO:0000259" key="15">
    <source>
        <dbReference type="Pfam" id="PF03028"/>
    </source>
</evidence>
<dbReference type="Pfam" id="PF12777">
    <property type="entry name" value="MT"/>
    <property type="match status" value="1"/>
</dbReference>
<dbReference type="FunFam" id="1.10.8.710:FF:000002">
    <property type="entry name" value="dynein heavy chain 17, axonemal"/>
    <property type="match status" value="1"/>
</dbReference>
<dbReference type="OrthoDB" id="447173at2759"/>
<name>A0A9N9RX89_9DIPT</name>
<dbReference type="InterPro" id="IPR035706">
    <property type="entry name" value="AAA_9"/>
</dbReference>
<dbReference type="FunFam" id="1.20.920.30:FF:000003">
    <property type="entry name" value="Dynein axonemal heavy chain 17"/>
    <property type="match status" value="1"/>
</dbReference>
<feature type="coiled-coil region" evidence="14">
    <location>
        <begin position="3665"/>
        <end position="3699"/>
    </location>
</feature>
<dbReference type="GO" id="GO:0005524">
    <property type="term" value="F:ATP binding"/>
    <property type="evidence" value="ECO:0007669"/>
    <property type="project" value="UniProtKB-KW"/>
</dbReference>
<dbReference type="Pfam" id="PF12775">
    <property type="entry name" value="AAA_7"/>
    <property type="match status" value="1"/>
</dbReference>
<dbReference type="FunFam" id="1.10.287.2620:FF:000001">
    <property type="entry name" value="Cytoplasmic dynein heavy chain 1"/>
    <property type="match status" value="1"/>
</dbReference>
<feature type="domain" description="Dynein heavy chain C-terminal" evidence="25">
    <location>
        <begin position="4268"/>
        <end position="4564"/>
    </location>
</feature>
<dbReference type="FunFam" id="1.10.8.1220:FF:000001">
    <property type="entry name" value="Dynein axonemal heavy chain 5"/>
    <property type="match status" value="1"/>
</dbReference>
<evidence type="ECO:0000259" key="25">
    <source>
        <dbReference type="Pfam" id="PF18199"/>
    </source>
</evidence>
<dbReference type="InterPro" id="IPR013602">
    <property type="entry name" value="Dynein_heavy_linker"/>
</dbReference>
<protein>
    <submittedName>
        <fullName evidence="26">Uncharacterized protein</fullName>
    </submittedName>
</protein>
<evidence type="ECO:0000259" key="24">
    <source>
        <dbReference type="Pfam" id="PF18198"/>
    </source>
</evidence>
<dbReference type="Pfam" id="PF18198">
    <property type="entry name" value="AAA_lid_11"/>
    <property type="match status" value="1"/>
</dbReference>
<dbReference type="GO" id="GO:0005874">
    <property type="term" value="C:microtubule"/>
    <property type="evidence" value="ECO:0007669"/>
    <property type="project" value="UniProtKB-KW"/>
</dbReference>
<dbReference type="Pfam" id="PF03028">
    <property type="entry name" value="Dynein_heavy"/>
    <property type="match status" value="1"/>
</dbReference>
<dbReference type="FunFam" id="1.20.1270.280:FF:000003">
    <property type="entry name" value="Dynein axonemal heavy chain 17"/>
    <property type="match status" value="1"/>
</dbReference>
<dbReference type="InterPro" id="IPR024317">
    <property type="entry name" value="Dynein_heavy_chain_D4_dom"/>
</dbReference>
<dbReference type="PANTHER" id="PTHR46532:SF11">
    <property type="entry name" value="DYNEIN AXONEMAL HEAVY CHAIN 12"/>
    <property type="match status" value="1"/>
</dbReference>
<dbReference type="GO" id="GO:0045505">
    <property type="term" value="F:dynein intermediate chain binding"/>
    <property type="evidence" value="ECO:0007669"/>
    <property type="project" value="InterPro"/>
</dbReference>
<dbReference type="Proteomes" id="UP001153620">
    <property type="component" value="Chromosome 2"/>
</dbReference>
<keyword evidence="4" id="KW-0493">Microtubule</keyword>
<dbReference type="Gene3D" id="1.10.8.710">
    <property type="match status" value="1"/>
</dbReference>
<dbReference type="Gene3D" id="3.10.490.20">
    <property type="match status" value="1"/>
</dbReference>
<dbReference type="GO" id="GO:0097729">
    <property type="term" value="C:9+2 motile cilium"/>
    <property type="evidence" value="ECO:0007669"/>
    <property type="project" value="UniProtKB-ARBA"/>
</dbReference>
<evidence type="ECO:0000259" key="18">
    <source>
        <dbReference type="Pfam" id="PF12774"/>
    </source>
</evidence>
<dbReference type="InterPro" id="IPR041466">
    <property type="entry name" value="Dynein_AAA5_ext"/>
</dbReference>
<dbReference type="InterPro" id="IPR024743">
    <property type="entry name" value="Dynein_HC_stalk"/>
</dbReference>
<dbReference type="GO" id="GO:0008569">
    <property type="term" value="F:minus-end-directed microtubule motor activity"/>
    <property type="evidence" value="ECO:0007669"/>
    <property type="project" value="InterPro"/>
</dbReference>
<dbReference type="InterPro" id="IPR004273">
    <property type="entry name" value="Dynein_heavy_D6_P-loop"/>
</dbReference>
<dbReference type="GO" id="GO:0051959">
    <property type="term" value="F:dynein light intermediate chain binding"/>
    <property type="evidence" value="ECO:0007669"/>
    <property type="project" value="InterPro"/>
</dbReference>
<reference evidence="26" key="1">
    <citation type="submission" date="2022-01" db="EMBL/GenBank/DDBJ databases">
        <authorList>
            <person name="King R."/>
        </authorList>
    </citation>
    <scope>NUCLEOTIDE SEQUENCE</scope>
</reference>
<keyword evidence="8" id="KW-0243">Dynein</keyword>
<keyword evidence="12" id="KW-0206">Cytoskeleton</keyword>
<proteinExistence type="inferred from homology"/>
<dbReference type="InterPro" id="IPR035699">
    <property type="entry name" value="AAA_6"/>
</dbReference>
<evidence type="ECO:0000313" key="27">
    <source>
        <dbReference type="Proteomes" id="UP001153620"/>
    </source>
</evidence>
<evidence type="ECO:0000256" key="1">
    <source>
        <dbReference type="ARBA" id="ARBA00004430"/>
    </source>
</evidence>
<dbReference type="FunFam" id="3.10.490.20:FF:000002">
    <property type="entry name" value="Dynein axonemal heavy chain 17"/>
    <property type="match status" value="1"/>
</dbReference>
<keyword evidence="6" id="KW-0547">Nucleotide-binding</keyword>
<feature type="domain" description="Dynein heavy chain 3 AAA+ lid" evidence="23">
    <location>
        <begin position="2731"/>
        <end position="2828"/>
    </location>
</feature>
<keyword evidence="7" id="KW-0067">ATP-binding</keyword>
<evidence type="ECO:0000259" key="20">
    <source>
        <dbReference type="Pfam" id="PF12780"/>
    </source>
</evidence>
<dbReference type="Gene3D" id="1.20.920.20">
    <property type="match status" value="1"/>
</dbReference>
<evidence type="ECO:0000256" key="14">
    <source>
        <dbReference type="SAM" id="Coils"/>
    </source>
</evidence>
<dbReference type="FunFam" id="3.40.50.300:FF:000945">
    <property type="entry name" value="Dynein axonemal heavy chain 9"/>
    <property type="match status" value="1"/>
</dbReference>
<dbReference type="Gene3D" id="1.20.140.100">
    <property type="entry name" value="Dynein heavy chain, N-terminal domain 2"/>
    <property type="match status" value="1"/>
</dbReference>
<dbReference type="Gene3D" id="1.20.58.1120">
    <property type="match status" value="1"/>
</dbReference>
<dbReference type="GO" id="GO:0005858">
    <property type="term" value="C:axonemal dynein complex"/>
    <property type="evidence" value="ECO:0007669"/>
    <property type="project" value="TreeGrafter"/>
</dbReference>
<dbReference type="InterPro" id="IPR043160">
    <property type="entry name" value="Dynein_C_barrel"/>
</dbReference>
<dbReference type="Pfam" id="PF12774">
    <property type="entry name" value="AAA_6"/>
    <property type="match status" value="1"/>
</dbReference>
<dbReference type="Pfam" id="PF08393">
    <property type="entry name" value="DHC_N2"/>
    <property type="match status" value="1"/>
</dbReference>
<dbReference type="InterPro" id="IPR013594">
    <property type="entry name" value="Dynein_heavy_tail"/>
</dbReference>
<evidence type="ECO:0000259" key="17">
    <source>
        <dbReference type="Pfam" id="PF08393"/>
    </source>
</evidence>
<keyword evidence="27" id="KW-1185">Reference proteome</keyword>
<feature type="coiled-coil region" evidence="14">
    <location>
        <begin position="3366"/>
        <end position="3421"/>
    </location>
</feature>
<dbReference type="InterPro" id="IPR041228">
    <property type="entry name" value="Dynein_C"/>
</dbReference>
<evidence type="ECO:0000313" key="26">
    <source>
        <dbReference type="EMBL" id="CAG9805276.1"/>
    </source>
</evidence>